<comment type="caution">
    <text evidence="1">The sequence shown here is derived from an EMBL/GenBank/DDBJ whole genome shotgun (WGS) entry which is preliminary data.</text>
</comment>
<reference evidence="1 2" key="1">
    <citation type="submission" date="2017-02" db="EMBL/GenBank/DDBJ databases">
        <title>Bacillus pseudomycoides isolate FSL K6-0042.</title>
        <authorList>
            <person name="Kovac J."/>
        </authorList>
    </citation>
    <scope>NUCLEOTIDE SEQUENCE [LARGE SCALE GENOMIC DNA]</scope>
    <source>
        <strain evidence="1 2">FSL K6-0042</strain>
    </source>
</reference>
<gene>
    <name evidence="1" type="ORF">BW425_26800</name>
</gene>
<evidence type="ECO:0000313" key="2">
    <source>
        <dbReference type="Proteomes" id="UP000195321"/>
    </source>
</evidence>
<dbReference type="AlphaFoldDB" id="A0A1Y3M701"/>
<dbReference type="Pfam" id="PF21983">
    <property type="entry name" value="NikA-like"/>
    <property type="match status" value="1"/>
</dbReference>
<dbReference type="InterPro" id="IPR053842">
    <property type="entry name" value="NikA-like"/>
</dbReference>
<evidence type="ECO:0000313" key="1">
    <source>
        <dbReference type="EMBL" id="OUM45906.1"/>
    </source>
</evidence>
<sequence length="111" mass="12795">MSETRSEPKQIKFRVSEDEFQRLTLMADNVGMSVPAFVKAKAHGVRVRQPKIDRKGAIEIARELRAVGTNLNQVAKWCNAREQVSEQELERLNYNIEQIKKGLEKAWQQLS</sequence>
<accession>A0A1Y3M701</accession>
<name>A0A1Y3M701_9BACI</name>
<dbReference type="RefSeq" id="WP_088094703.1">
    <property type="nucleotide sequence ID" value="NZ_JARHXM010000158.1"/>
</dbReference>
<dbReference type="EMBL" id="MWPX01000078">
    <property type="protein sequence ID" value="OUM45906.1"/>
    <property type="molecule type" value="Genomic_DNA"/>
</dbReference>
<dbReference type="Proteomes" id="UP000195321">
    <property type="component" value="Unassembled WGS sequence"/>
</dbReference>
<organism evidence="1 2">
    <name type="scientific">Bacillus pseudomycoides</name>
    <dbReference type="NCBI Taxonomy" id="64104"/>
    <lineage>
        <taxon>Bacteria</taxon>
        <taxon>Bacillati</taxon>
        <taxon>Bacillota</taxon>
        <taxon>Bacilli</taxon>
        <taxon>Bacillales</taxon>
        <taxon>Bacillaceae</taxon>
        <taxon>Bacillus</taxon>
        <taxon>Bacillus cereus group</taxon>
    </lineage>
</organism>
<proteinExistence type="predicted"/>
<protein>
    <submittedName>
        <fullName evidence="1">Plasmid mobilization relaxosome protein MobC</fullName>
    </submittedName>
</protein>